<sequence>MMTFLMTAAPLAMQMCGLPQTSSNLGIQ</sequence>
<evidence type="ECO:0000313" key="2">
    <source>
        <dbReference type="Proteomes" id="UP000187012"/>
    </source>
</evidence>
<dbReference type="Proteomes" id="UP000187012">
    <property type="component" value="Unassembled WGS sequence"/>
</dbReference>
<evidence type="ECO:0000313" key="1">
    <source>
        <dbReference type="EMBL" id="SIT44898.1"/>
    </source>
</evidence>
<dbReference type="STRING" id="1247936.BN2475_510002"/>
<gene>
    <name evidence="1" type="ORF">BN2475_510002</name>
</gene>
<dbReference type="EMBL" id="CYGX02000051">
    <property type="protein sequence ID" value="SIT44898.1"/>
    <property type="molecule type" value="Genomic_DNA"/>
</dbReference>
<keyword evidence="2" id="KW-1185">Reference proteome</keyword>
<reference evidence="1 2" key="1">
    <citation type="submission" date="2016-12" db="EMBL/GenBank/DDBJ databases">
        <authorList>
            <person name="Song W.-J."/>
            <person name="Kurnit D.M."/>
        </authorList>
    </citation>
    <scope>NUCLEOTIDE SEQUENCE [LARGE SCALE GENOMIC DNA]</scope>
    <source>
        <strain evidence="1 2">STM7296</strain>
    </source>
</reference>
<dbReference type="AlphaFoldDB" id="A0A1N7SBW8"/>
<organism evidence="1 2">
    <name type="scientific">Paraburkholderia ribeironis</name>
    <dbReference type="NCBI Taxonomy" id="1247936"/>
    <lineage>
        <taxon>Bacteria</taxon>
        <taxon>Pseudomonadati</taxon>
        <taxon>Pseudomonadota</taxon>
        <taxon>Betaproteobacteria</taxon>
        <taxon>Burkholderiales</taxon>
        <taxon>Burkholderiaceae</taxon>
        <taxon>Paraburkholderia</taxon>
    </lineage>
</organism>
<proteinExistence type="predicted"/>
<accession>A0A1N7SBW8</accession>
<name>A0A1N7SBW8_9BURK</name>
<protein>
    <submittedName>
        <fullName evidence="1">Uncharacterized protein</fullName>
    </submittedName>
</protein>